<dbReference type="Proteomes" id="UP000176786">
    <property type="component" value="Unassembled WGS sequence"/>
</dbReference>
<name>A0A1F5P4M8_9BACT</name>
<evidence type="ECO:0000313" key="2">
    <source>
        <dbReference type="Proteomes" id="UP000176786"/>
    </source>
</evidence>
<evidence type="ECO:0000313" key="1">
    <source>
        <dbReference type="EMBL" id="OGE84782.1"/>
    </source>
</evidence>
<reference evidence="1 2" key="1">
    <citation type="journal article" date="2016" name="Nat. Commun.">
        <title>Thousands of microbial genomes shed light on interconnected biogeochemical processes in an aquifer system.</title>
        <authorList>
            <person name="Anantharaman K."/>
            <person name="Brown C.T."/>
            <person name="Hug L.A."/>
            <person name="Sharon I."/>
            <person name="Castelle C.J."/>
            <person name="Probst A.J."/>
            <person name="Thomas B.C."/>
            <person name="Singh A."/>
            <person name="Wilkins M.J."/>
            <person name="Karaoz U."/>
            <person name="Brodie E.L."/>
            <person name="Williams K.H."/>
            <person name="Hubbard S.S."/>
            <person name="Banfield J.F."/>
        </authorList>
    </citation>
    <scope>NUCLEOTIDE SEQUENCE [LARGE SCALE GENOMIC DNA]</scope>
</reference>
<dbReference type="EMBL" id="MFES01000035">
    <property type="protein sequence ID" value="OGE84782.1"/>
    <property type="molecule type" value="Genomic_DNA"/>
</dbReference>
<gene>
    <name evidence="1" type="ORF">A3J48_01465</name>
</gene>
<organism evidence="1 2">
    <name type="scientific">Candidatus Doudnabacteria bacterium RIFCSPHIGHO2_02_FULL_46_11</name>
    <dbReference type="NCBI Taxonomy" id="1817832"/>
    <lineage>
        <taxon>Bacteria</taxon>
        <taxon>Candidatus Doudnaibacteriota</taxon>
    </lineage>
</organism>
<protein>
    <submittedName>
        <fullName evidence="1">Uncharacterized protein</fullName>
    </submittedName>
</protein>
<accession>A0A1F5P4M8</accession>
<comment type="caution">
    <text evidence="1">The sequence shown here is derived from an EMBL/GenBank/DDBJ whole genome shotgun (WGS) entry which is preliminary data.</text>
</comment>
<dbReference type="AlphaFoldDB" id="A0A1F5P4M8"/>
<proteinExistence type="predicted"/>
<sequence length="160" mass="18141">MGEFPIEVTADDLAYELPDDGEFAPDAEPEVEPGLYVVEFVPMDNGKETTRLEEIIEYAHAINARCPYGPLYALRREQHRLPDSHRFGGELIAAGAIVQCTEKSHWPGLRYLPYLGPVDASYPVYDGRLFVPDIRWGINWCGIAVAWCKHVILLRIRRVS</sequence>